<dbReference type="Pfam" id="PF01345">
    <property type="entry name" value="DUF11"/>
    <property type="match status" value="1"/>
</dbReference>
<dbReference type="InterPro" id="IPR047589">
    <property type="entry name" value="DUF11_rpt"/>
</dbReference>
<dbReference type="InterPro" id="IPR013783">
    <property type="entry name" value="Ig-like_fold"/>
</dbReference>
<feature type="signal peptide" evidence="1">
    <location>
        <begin position="1"/>
        <end position="21"/>
    </location>
</feature>
<comment type="caution">
    <text evidence="3">The sequence shown here is derived from an EMBL/GenBank/DDBJ whole genome shotgun (WGS) entry which is preliminary data.</text>
</comment>
<evidence type="ECO:0000313" key="4">
    <source>
        <dbReference type="Proteomes" id="UP000532273"/>
    </source>
</evidence>
<evidence type="ECO:0000259" key="2">
    <source>
        <dbReference type="Pfam" id="PF01345"/>
    </source>
</evidence>
<dbReference type="PANTHER" id="PTHR34819:SF3">
    <property type="entry name" value="CELL SURFACE PROTEIN"/>
    <property type="match status" value="1"/>
</dbReference>
<dbReference type="Gene3D" id="2.60.40.10">
    <property type="entry name" value="Immunoglobulins"/>
    <property type="match status" value="1"/>
</dbReference>
<organism evidence="3 4">
    <name type="scientific">Pedobacter zeae</name>
    <dbReference type="NCBI Taxonomy" id="1737356"/>
    <lineage>
        <taxon>Bacteria</taxon>
        <taxon>Pseudomonadati</taxon>
        <taxon>Bacteroidota</taxon>
        <taxon>Sphingobacteriia</taxon>
        <taxon>Sphingobacteriales</taxon>
        <taxon>Sphingobacteriaceae</taxon>
        <taxon>Pedobacter</taxon>
    </lineage>
</organism>
<dbReference type="RefSeq" id="WP_183761023.1">
    <property type="nucleotide sequence ID" value="NZ_BMHZ01000002.1"/>
</dbReference>
<dbReference type="Pfam" id="PF13585">
    <property type="entry name" value="CHU_C"/>
    <property type="match status" value="1"/>
</dbReference>
<dbReference type="PANTHER" id="PTHR34819">
    <property type="entry name" value="LARGE CYSTEINE-RICH PERIPLASMIC PROTEIN OMCB"/>
    <property type="match status" value="1"/>
</dbReference>
<feature type="chain" id="PRO_5030736162" evidence="1">
    <location>
        <begin position="22"/>
        <end position="314"/>
    </location>
</feature>
<feature type="domain" description="DUF11" evidence="2">
    <location>
        <begin position="107"/>
        <end position="222"/>
    </location>
</feature>
<sequence length="314" mass="34758">MKLRISSFLSLALLLFFIQTAMGHVASDERQTITIRQGSSVVLYASSAGAASYIWYKDGILVQGQNKPKLITATAGIYKVAAINKLGCTSDISDEIEVIVLPQLSADVAITKRSESKIVVSDQVFEYYLNVRNNGSDDATQLAIKDALPENLSLENLNQPTDGVASYDQLSRTINWNIPLLPNGKFAELVIRVRSKQSGMVSNTATVSAAEFDPNLANNTSTDKKEISGLRIPNVFTPNGDGKNETFYIEHLESFESNEVTIINRWGSTVYQSNHYKNDWTATGLTDGTYFYVIRVRNGTANWQDYKGYVTVIR</sequence>
<dbReference type="InterPro" id="IPR001434">
    <property type="entry name" value="OmcB-like_DUF11"/>
</dbReference>
<dbReference type="InterPro" id="IPR026341">
    <property type="entry name" value="T9SS_type_B"/>
</dbReference>
<dbReference type="SUPFAM" id="SSF48726">
    <property type="entry name" value="Immunoglobulin"/>
    <property type="match status" value="1"/>
</dbReference>
<dbReference type="NCBIfam" id="TIGR04131">
    <property type="entry name" value="Bac_Flav_CTERM"/>
    <property type="match status" value="1"/>
</dbReference>
<gene>
    <name evidence="3" type="ORF">GGQ60_001309</name>
</gene>
<dbReference type="InterPro" id="IPR051172">
    <property type="entry name" value="Chlamydia_OmcB"/>
</dbReference>
<proteinExistence type="predicted"/>
<dbReference type="InterPro" id="IPR036179">
    <property type="entry name" value="Ig-like_dom_sf"/>
</dbReference>
<dbReference type="AlphaFoldDB" id="A0A7W6P5X4"/>
<keyword evidence="1" id="KW-0732">Signal</keyword>
<name>A0A7W6P5X4_9SPHI</name>
<evidence type="ECO:0000313" key="3">
    <source>
        <dbReference type="EMBL" id="MBB4107349.1"/>
    </source>
</evidence>
<dbReference type="Gene3D" id="2.60.40.1170">
    <property type="entry name" value="Mu homology domain, subdomain B"/>
    <property type="match status" value="1"/>
</dbReference>
<dbReference type="NCBIfam" id="TIGR01451">
    <property type="entry name" value="B_ant_repeat"/>
    <property type="match status" value="1"/>
</dbReference>
<dbReference type="Proteomes" id="UP000532273">
    <property type="component" value="Unassembled WGS sequence"/>
</dbReference>
<protein>
    <submittedName>
        <fullName evidence="3">Gliding motility-associated-like protein/uncharacterized repeat protein (TIGR01451 family)</fullName>
    </submittedName>
</protein>
<dbReference type="EMBL" id="JACIEF010000001">
    <property type="protein sequence ID" value="MBB4107349.1"/>
    <property type="molecule type" value="Genomic_DNA"/>
</dbReference>
<reference evidence="3 4" key="1">
    <citation type="submission" date="2020-08" db="EMBL/GenBank/DDBJ databases">
        <title>Genomic Encyclopedia of Type Strains, Phase IV (KMG-IV): sequencing the most valuable type-strain genomes for metagenomic binning, comparative biology and taxonomic classification.</title>
        <authorList>
            <person name="Goeker M."/>
        </authorList>
    </citation>
    <scope>NUCLEOTIDE SEQUENCE [LARGE SCALE GENOMIC DNA]</scope>
    <source>
        <strain evidence="3 4">DSM 100774</strain>
    </source>
</reference>
<accession>A0A7W6P5X4</accession>
<evidence type="ECO:0000256" key="1">
    <source>
        <dbReference type="SAM" id="SignalP"/>
    </source>
</evidence>